<sequence length="100" mass="11453">MTSESTTQQHSHQAFLSDTVVVAQSLQDALTGRKYTNWRARHLREGKTYAKIKVLLLRISDLTERGLFGKKSERGKNYVRIEESGKYRHWLQSDKSGSVG</sequence>
<comment type="caution">
    <text evidence="1">The sequence shown here is derived from an EMBL/GenBank/DDBJ whole genome shotgun (WGS) entry which is preliminary data.</text>
</comment>
<protein>
    <submittedName>
        <fullName evidence="1">Uncharacterized protein</fullName>
    </submittedName>
</protein>
<feature type="non-terminal residue" evidence="1">
    <location>
        <position position="100"/>
    </location>
</feature>
<dbReference type="AlphaFoldDB" id="X1RS80"/>
<dbReference type="EMBL" id="BARV01035655">
    <property type="protein sequence ID" value="GAI58384.1"/>
    <property type="molecule type" value="Genomic_DNA"/>
</dbReference>
<accession>X1RS80</accession>
<gene>
    <name evidence="1" type="ORF">S06H3_55596</name>
</gene>
<evidence type="ECO:0000313" key="1">
    <source>
        <dbReference type="EMBL" id="GAI58384.1"/>
    </source>
</evidence>
<proteinExistence type="predicted"/>
<reference evidence="1" key="1">
    <citation type="journal article" date="2014" name="Front. Microbiol.">
        <title>High frequency of phylogenetically diverse reductive dehalogenase-homologous genes in deep subseafloor sedimentary metagenomes.</title>
        <authorList>
            <person name="Kawai M."/>
            <person name="Futagami T."/>
            <person name="Toyoda A."/>
            <person name="Takaki Y."/>
            <person name="Nishi S."/>
            <person name="Hori S."/>
            <person name="Arai W."/>
            <person name="Tsubouchi T."/>
            <person name="Morono Y."/>
            <person name="Uchiyama I."/>
            <person name="Ito T."/>
            <person name="Fujiyama A."/>
            <person name="Inagaki F."/>
            <person name="Takami H."/>
        </authorList>
    </citation>
    <scope>NUCLEOTIDE SEQUENCE</scope>
    <source>
        <strain evidence="1">Expedition CK06-06</strain>
    </source>
</reference>
<organism evidence="1">
    <name type="scientific">marine sediment metagenome</name>
    <dbReference type="NCBI Taxonomy" id="412755"/>
    <lineage>
        <taxon>unclassified sequences</taxon>
        <taxon>metagenomes</taxon>
        <taxon>ecological metagenomes</taxon>
    </lineage>
</organism>
<name>X1RS80_9ZZZZ</name>